<dbReference type="SUPFAM" id="SSF103473">
    <property type="entry name" value="MFS general substrate transporter"/>
    <property type="match status" value="1"/>
</dbReference>
<dbReference type="Proteomes" id="UP000517523">
    <property type="component" value="Unassembled WGS sequence"/>
</dbReference>
<dbReference type="GO" id="GO:0022857">
    <property type="term" value="F:transmembrane transporter activity"/>
    <property type="evidence" value="ECO:0007669"/>
    <property type="project" value="InterPro"/>
</dbReference>
<feature type="transmembrane region" description="Helical" evidence="6">
    <location>
        <begin position="237"/>
        <end position="259"/>
    </location>
</feature>
<organism evidence="7 8">
    <name type="scientific">Paenibacillus rhizosphaerae</name>
    <dbReference type="NCBI Taxonomy" id="297318"/>
    <lineage>
        <taxon>Bacteria</taxon>
        <taxon>Bacillati</taxon>
        <taxon>Bacillota</taxon>
        <taxon>Bacilli</taxon>
        <taxon>Bacillales</taxon>
        <taxon>Paenibacillaceae</taxon>
        <taxon>Paenibacillus</taxon>
    </lineage>
</organism>
<dbReference type="Pfam" id="PF07690">
    <property type="entry name" value="MFS_1"/>
    <property type="match status" value="1"/>
</dbReference>
<dbReference type="PANTHER" id="PTHR23513:SF18">
    <property type="entry name" value="INTEGRAL MEMBRANE PROTEIN"/>
    <property type="match status" value="1"/>
</dbReference>
<dbReference type="AlphaFoldDB" id="A0A839TNB2"/>
<evidence type="ECO:0000256" key="3">
    <source>
        <dbReference type="ARBA" id="ARBA00022692"/>
    </source>
</evidence>
<gene>
    <name evidence="7" type="ORF">FHS19_001562</name>
</gene>
<evidence type="ECO:0000313" key="8">
    <source>
        <dbReference type="Proteomes" id="UP000517523"/>
    </source>
</evidence>
<dbReference type="InterPro" id="IPR036259">
    <property type="entry name" value="MFS_trans_sf"/>
</dbReference>
<dbReference type="InterPro" id="IPR011701">
    <property type="entry name" value="MFS"/>
</dbReference>
<name>A0A839TNB2_9BACL</name>
<comment type="caution">
    <text evidence="7">The sequence shown here is derived from an EMBL/GenBank/DDBJ whole genome shotgun (WGS) entry which is preliminary data.</text>
</comment>
<feature type="transmembrane region" description="Helical" evidence="6">
    <location>
        <begin position="408"/>
        <end position="430"/>
    </location>
</feature>
<feature type="transmembrane region" description="Helical" evidence="6">
    <location>
        <begin position="24"/>
        <end position="49"/>
    </location>
</feature>
<feature type="transmembrane region" description="Helical" evidence="6">
    <location>
        <begin position="271"/>
        <end position="292"/>
    </location>
</feature>
<feature type="transmembrane region" description="Helical" evidence="6">
    <location>
        <begin position="322"/>
        <end position="347"/>
    </location>
</feature>
<feature type="transmembrane region" description="Helical" evidence="6">
    <location>
        <begin position="182"/>
        <end position="203"/>
    </location>
</feature>
<keyword evidence="2" id="KW-1003">Cell membrane</keyword>
<protein>
    <submittedName>
        <fullName evidence="7">MFS family permease</fullName>
    </submittedName>
</protein>
<sequence>MDLQFHGSFFCCHKRRITMYPSKAIPYVFFGLQGFSMLGSRMTSIAIGLKLFHETGQSTPLLLLALFNELPLLFLGGWIGIAADRWKRKTAIIAGDTGQAVCTLLLVICLINIPSTLWPVYGIAAVQGLFVALQSSATSAIIPLMVRDEELDRMNALKELLFPLAGVIAPSLTGVLYEPYGISIILTVDLLTFLVGTGVVTLLPMPEMKHEERQLEKPRMWNDSVQGFRFLWTNKPLLHLLLYFGWWNFVLNGPLELAIPFFLQRTGSGNLTFLLGAMNAGALAGAAAAVWWGHFPHKIRFIFAGSILTALMFVMLGTSRHVIMLGAAVFLLMLPLAMTGALFYSILQRKTPLSLQGRVFAAYGQLCAVTAPLSFLITGPLADQWLETLFPEAKLPPWLRCFIGSGDATWIGVIFVVSGILLLLGAMWTLSSRQVRRLDSDIDL</sequence>
<evidence type="ECO:0000256" key="5">
    <source>
        <dbReference type="ARBA" id="ARBA00023136"/>
    </source>
</evidence>
<feature type="transmembrane region" description="Helical" evidence="6">
    <location>
        <begin position="61"/>
        <end position="81"/>
    </location>
</feature>
<evidence type="ECO:0000313" key="7">
    <source>
        <dbReference type="EMBL" id="MBB3126908.1"/>
    </source>
</evidence>
<proteinExistence type="predicted"/>
<dbReference type="PANTHER" id="PTHR23513">
    <property type="entry name" value="INTEGRAL MEMBRANE EFFLUX PROTEIN-RELATED"/>
    <property type="match status" value="1"/>
</dbReference>
<keyword evidence="4 6" id="KW-1133">Transmembrane helix</keyword>
<reference evidence="7 8" key="1">
    <citation type="submission" date="2020-08" db="EMBL/GenBank/DDBJ databases">
        <title>Genomic Encyclopedia of Type Strains, Phase III (KMG-III): the genomes of soil and plant-associated and newly described type strains.</title>
        <authorList>
            <person name="Whitman W."/>
        </authorList>
    </citation>
    <scope>NUCLEOTIDE SEQUENCE [LARGE SCALE GENOMIC DNA]</scope>
    <source>
        <strain evidence="7 8">CECT 5831</strain>
    </source>
</reference>
<feature type="transmembrane region" description="Helical" evidence="6">
    <location>
        <begin position="299"/>
        <end position="316"/>
    </location>
</feature>
<accession>A0A839TNB2</accession>
<comment type="subcellular location">
    <subcellularLocation>
        <location evidence="1">Cell membrane</location>
        <topology evidence="1">Multi-pass membrane protein</topology>
    </subcellularLocation>
</comment>
<evidence type="ECO:0000256" key="2">
    <source>
        <dbReference type="ARBA" id="ARBA00022475"/>
    </source>
</evidence>
<evidence type="ECO:0000256" key="1">
    <source>
        <dbReference type="ARBA" id="ARBA00004651"/>
    </source>
</evidence>
<dbReference type="CDD" id="cd06173">
    <property type="entry name" value="MFS_MefA_like"/>
    <property type="match status" value="1"/>
</dbReference>
<dbReference type="RefSeq" id="WP_183580865.1">
    <property type="nucleotide sequence ID" value="NZ_JACHXJ010000001.1"/>
</dbReference>
<dbReference type="Gene3D" id="1.20.1250.20">
    <property type="entry name" value="MFS general substrate transporter like domains"/>
    <property type="match status" value="1"/>
</dbReference>
<keyword evidence="5 6" id="KW-0472">Membrane</keyword>
<keyword evidence="3 6" id="KW-0812">Transmembrane</keyword>
<dbReference type="GO" id="GO:0005886">
    <property type="term" value="C:plasma membrane"/>
    <property type="evidence" value="ECO:0007669"/>
    <property type="project" value="UniProtKB-SubCell"/>
</dbReference>
<evidence type="ECO:0000256" key="6">
    <source>
        <dbReference type="SAM" id="Phobius"/>
    </source>
</evidence>
<feature type="transmembrane region" description="Helical" evidence="6">
    <location>
        <begin position="359"/>
        <end position="382"/>
    </location>
</feature>
<evidence type="ECO:0000256" key="4">
    <source>
        <dbReference type="ARBA" id="ARBA00022989"/>
    </source>
</evidence>
<dbReference type="EMBL" id="JACHXJ010000001">
    <property type="protein sequence ID" value="MBB3126908.1"/>
    <property type="molecule type" value="Genomic_DNA"/>
</dbReference>